<name>A0AAV2FD83_9ROSI</name>
<reference evidence="2 3" key="1">
    <citation type="submission" date="2024-04" db="EMBL/GenBank/DDBJ databases">
        <authorList>
            <person name="Fracassetti M."/>
        </authorList>
    </citation>
    <scope>NUCLEOTIDE SEQUENCE [LARGE SCALE GENOMIC DNA]</scope>
</reference>
<proteinExistence type="predicted"/>
<evidence type="ECO:0000256" key="1">
    <source>
        <dbReference type="SAM" id="Phobius"/>
    </source>
</evidence>
<gene>
    <name evidence="2" type="ORF">LTRI10_LOCUS36606</name>
</gene>
<accession>A0AAV2FD83</accession>
<evidence type="ECO:0000313" key="2">
    <source>
        <dbReference type="EMBL" id="CAL1396225.1"/>
    </source>
</evidence>
<protein>
    <submittedName>
        <fullName evidence="2">Uncharacterized protein</fullName>
    </submittedName>
</protein>
<dbReference type="Proteomes" id="UP001497516">
    <property type="component" value="Chromosome 6"/>
</dbReference>
<keyword evidence="1" id="KW-0812">Transmembrane</keyword>
<dbReference type="AlphaFoldDB" id="A0AAV2FD83"/>
<keyword evidence="1" id="KW-0472">Membrane</keyword>
<organism evidence="2 3">
    <name type="scientific">Linum trigynum</name>
    <dbReference type="NCBI Taxonomy" id="586398"/>
    <lineage>
        <taxon>Eukaryota</taxon>
        <taxon>Viridiplantae</taxon>
        <taxon>Streptophyta</taxon>
        <taxon>Embryophyta</taxon>
        <taxon>Tracheophyta</taxon>
        <taxon>Spermatophyta</taxon>
        <taxon>Magnoliopsida</taxon>
        <taxon>eudicotyledons</taxon>
        <taxon>Gunneridae</taxon>
        <taxon>Pentapetalae</taxon>
        <taxon>rosids</taxon>
        <taxon>fabids</taxon>
        <taxon>Malpighiales</taxon>
        <taxon>Linaceae</taxon>
        <taxon>Linum</taxon>
    </lineage>
</organism>
<sequence>MGCSTEHHVNIEMSTCLVTECALRGDRYLSMVLWLGGLMDVLCFIMSSFLLFGLVNGDIVLVGFAGVSQVQWHRT</sequence>
<keyword evidence="3" id="KW-1185">Reference proteome</keyword>
<dbReference type="EMBL" id="OZ034819">
    <property type="protein sequence ID" value="CAL1396225.1"/>
    <property type="molecule type" value="Genomic_DNA"/>
</dbReference>
<evidence type="ECO:0000313" key="3">
    <source>
        <dbReference type="Proteomes" id="UP001497516"/>
    </source>
</evidence>
<feature type="transmembrane region" description="Helical" evidence="1">
    <location>
        <begin position="32"/>
        <end position="55"/>
    </location>
</feature>
<keyword evidence="1" id="KW-1133">Transmembrane helix</keyword>